<dbReference type="AlphaFoldDB" id="A0A6P1NTP0"/>
<reference evidence="1 2" key="1">
    <citation type="submission" date="2020-01" db="EMBL/GenBank/DDBJ databases">
        <authorList>
            <person name="Kim M."/>
        </authorList>
    </citation>
    <scope>NUCLEOTIDE SEQUENCE [LARGE SCALE GENOMIC DNA]</scope>
    <source>
        <strain evidence="1 2">BT10</strain>
    </source>
</reference>
<dbReference type="EMBL" id="CP047897">
    <property type="protein sequence ID" value="QHL87236.1"/>
    <property type="molecule type" value="Genomic_DNA"/>
</dbReference>
<organism evidence="1 2">
    <name type="scientific">Nibribacter ruber</name>
    <dbReference type="NCBI Taxonomy" id="2698458"/>
    <lineage>
        <taxon>Bacteria</taxon>
        <taxon>Pseudomonadati</taxon>
        <taxon>Bacteroidota</taxon>
        <taxon>Cytophagia</taxon>
        <taxon>Cytophagales</taxon>
        <taxon>Hymenobacteraceae</taxon>
        <taxon>Nibribacter</taxon>
    </lineage>
</organism>
<gene>
    <name evidence="1" type="ORF">GU926_07240</name>
</gene>
<sequence length="180" mass="20854">MRIIENYLSNQSIELVQQLIGEHVFMIYSNGLQVNVNLNLFESSSFSLSSKKGFLNFETSWIDFDDYEYYQLEVSQSKTPKEIKISEEGYLLASCSINITPSSAISRIQLFEDKDVDEWNSEGKELITVKYDSAFLFTQEDGQQFLVGVSETIADLTLFIRDNQSIMEHLAPMERRLEWM</sequence>
<dbReference type="Proteomes" id="UP000464214">
    <property type="component" value="Chromosome"/>
</dbReference>
<name>A0A6P1NTP0_9BACT</name>
<keyword evidence="2" id="KW-1185">Reference proteome</keyword>
<proteinExistence type="predicted"/>
<dbReference type="RefSeq" id="WP_160690456.1">
    <property type="nucleotide sequence ID" value="NZ_CP047897.1"/>
</dbReference>
<evidence type="ECO:0000313" key="1">
    <source>
        <dbReference type="EMBL" id="QHL87236.1"/>
    </source>
</evidence>
<protein>
    <submittedName>
        <fullName evidence="1">Uncharacterized protein</fullName>
    </submittedName>
</protein>
<accession>A0A6P1NTP0</accession>
<evidence type="ECO:0000313" key="2">
    <source>
        <dbReference type="Proteomes" id="UP000464214"/>
    </source>
</evidence>
<dbReference type="KEGG" id="nib:GU926_07240"/>